<dbReference type="EnsemblMetazoa" id="BGLB039923-RA">
    <property type="protein sequence ID" value="BGLB039923-PA"/>
    <property type="gene ID" value="BGLB039923"/>
</dbReference>
<dbReference type="VEuPathDB" id="VectorBase:BGLB039923"/>
<feature type="domain" description="PIH1 N-terminal" evidence="4">
    <location>
        <begin position="36"/>
        <end position="188"/>
    </location>
</feature>
<dbReference type="GO" id="GO:0005737">
    <property type="term" value="C:cytoplasm"/>
    <property type="evidence" value="ECO:0007669"/>
    <property type="project" value="TreeGrafter"/>
</dbReference>
<feature type="domain" description="PIH1D1/2/3 CS-like" evidence="5">
    <location>
        <begin position="238"/>
        <end position="309"/>
    </location>
</feature>
<evidence type="ECO:0000256" key="3">
    <source>
        <dbReference type="ARBA" id="ARBA00046233"/>
    </source>
</evidence>
<accession>A0A2C9M8X3</accession>
<organism evidence="6 7">
    <name type="scientific">Biomphalaria glabrata</name>
    <name type="common">Bloodfluke planorb</name>
    <name type="synonym">Freshwater snail</name>
    <dbReference type="NCBI Taxonomy" id="6526"/>
    <lineage>
        <taxon>Eukaryota</taxon>
        <taxon>Metazoa</taxon>
        <taxon>Spiralia</taxon>
        <taxon>Lophotrochozoa</taxon>
        <taxon>Mollusca</taxon>
        <taxon>Gastropoda</taxon>
        <taxon>Heterobranchia</taxon>
        <taxon>Euthyneura</taxon>
        <taxon>Panpulmonata</taxon>
        <taxon>Hygrophila</taxon>
        <taxon>Lymnaeoidea</taxon>
        <taxon>Planorbidae</taxon>
        <taxon>Biomphalaria</taxon>
    </lineage>
</organism>
<name>A0A2C9M8X3_BIOGL</name>
<comment type="similarity">
    <text evidence="1">Belongs to the PIH1 family.</text>
</comment>
<dbReference type="OrthoDB" id="5135119at2759"/>
<dbReference type="Pfam" id="PF08190">
    <property type="entry name" value="PIH1"/>
    <property type="match status" value="1"/>
</dbReference>
<dbReference type="STRING" id="6526.A0A2C9M8X3"/>
<dbReference type="RefSeq" id="XP_013073943.2">
    <property type="nucleotide sequence ID" value="XM_013218489.2"/>
</dbReference>
<dbReference type="PANTHER" id="PTHR22997">
    <property type="entry name" value="PIH1 DOMAIN-CONTAINING PROTEIN 1"/>
    <property type="match status" value="1"/>
</dbReference>
<dbReference type="VEuPathDB" id="VectorBase:BGLAX_030692"/>
<dbReference type="InterPro" id="IPR050734">
    <property type="entry name" value="PIH1/Kintoun_subfamily"/>
</dbReference>
<dbReference type="InterPro" id="IPR041442">
    <property type="entry name" value="PIH1D1/2/3_CS-like"/>
</dbReference>
<dbReference type="KEGG" id="bgt:106060555"/>
<protein>
    <recommendedName>
        <fullName evidence="2">PIH1 domain-containing protein 1</fullName>
    </recommendedName>
</protein>
<dbReference type="GO" id="GO:0006364">
    <property type="term" value="P:rRNA processing"/>
    <property type="evidence" value="ECO:0007669"/>
    <property type="project" value="TreeGrafter"/>
</dbReference>
<dbReference type="GO" id="GO:0097255">
    <property type="term" value="C:R2TP complex"/>
    <property type="evidence" value="ECO:0007669"/>
    <property type="project" value="TreeGrafter"/>
</dbReference>
<evidence type="ECO:0000313" key="7">
    <source>
        <dbReference type="Proteomes" id="UP000076420"/>
    </source>
</evidence>
<evidence type="ECO:0000256" key="2">
    <source>
        <dbReference type="ARBA" id="ARBA00040540"/>
    </source>
</evidence>
<comment type="function">
    <text evidence="3">Involved in the assembly of C/D box small nucleolar ribonucleoprotein (snoRNP) particles. Recruits the SWI/SNF complex to the core promoter of rRNA genes and enhances pre-rRNA transcription. Mediates interaction of TELO2 with the R2TP complex which is necessary for the stability of MTOR and SMG1. Positively regulates the assembly and activity of the mTORC1 complex.</text>
</comment>
<dbReference type="GO" id="GO:1990904">
    <property type="term" value="C:ribonucleoprotein complex"/>
    <property type="evidence" value="ECO:0007669"/>
    <property type="project" value="TreeGrafter"/>
</dbReference>
<dbReference type="AlphaFoldDB" id="A0A2C9M8X3"/>
<dbReference type="Proteomes" id="UP000076420">
    <property type="component" value="Unassembled WGS sequence"/>
</dbReference>
<reference evidence="6" key="1">
    <citation type="submission" date="2020-05" db="UniProtKB">
        <authorList>
            <consortium name="EnsemblMetazoa"/>
        </authorList>
    </citation>
    <scope>IDENTIFICATION</scope>
    <source>
        <strain evidence="6">BB02</strain>
    </source>
</reference>
<dbReference type="PANTHER" id="PTHR22997:SF0">
    <property type="entry name" value="PIH1 DOMAIN-CONTAINING PROTEIN 1"/>
    <property type="match status" value="1"/>
</dbReference>
<dbReference type="Pfam" id="PF18201">
    <property type="entry name" value="PIH1_CS"/>
    <property type="match status" value="1"/>
</dbReference>
<gene>
    <name evidence="6" type="primary">106060555</name>
</gene>
<evidence type="ECO:0000259" key="5">
    <source>
        <dbReference type="Pfam" id="PF18201"/>
    </source>
</evidence>
<proteinExistence type="inferred from homology"/>
<dbReference type="GO" id="GO:0000492">
    <property type="term" value="P:box C/D snoRNP assembly"/>
    <property type="evidence" value="ECO:0007669"/>
    <property type="project" value="TreeGrafter"/>
</dbReference>
<evidence type="ECO:0000313" key="6">
    <source>
        <dbReference type="EnsemblMetazoa" id="BGLB039923-PA"/>
    </source>
</evidence>
<evidence type="ECO:0000256" key="1">
    <source>
        <dbReference type="ARBA" id="ARBA00008511"/>
    </source>
</evidence>
<dbReference type="InterPro" id="IPR012981">
    <property type="entry name" value="PIH1_N"/>
</dbReference>
<sequence>MDSSLLDAEEKDNTLTLQNEFLRHLLLTQDSMKQEKSAGGQEGIPTVVIKPCPGICMKTRTVNGEKVFINICYSENVPEPKDLTDDELLKVLESEDPTKFRIPMSIGEPHAELDKSGGGCTVYDVVINPNFLNKINTSELFKTFFLTIMCEGIESKYDVLLKRDWIFLKNRKSLGKLAEQHIRTKSTPLIVDMESTNQLPAEQPEKRNLIEEIQKQDEELNKKAPEPIFSIIQEPVEGYPEYLVAEISLPEIKTAQSVTLKLGEDRLLLTTRSHVYYMDIFLPYDLVQDDCGAQFDKESKVLTVTMPVKPKEIVQQI</sequence>
<evidence type="ECO:0000259" key="4">
    <source>
        <dbReference type="Pfam" id="PF08190"/>
    </source>
</evidence>